<evidence type="ECO:0000313" key="12">
    <source>
        <dbReference type="Proteomes" id="UP001176517"/>
    </source>
</evidence>
<gene>
    <name evidence="11" type="primary">UTP25</name>
    <name evidence="11" type="ORF">OC846_001249</name>
</gene>
<sequence>MTVDTSTDLPTKLLTLINVSAARPDTPEAKRARLSIPFTKIRQADARAKLAQKNALISELSTNMTAPSAATPDKATAESTPSTKSGPDPFHTHFDSIGAHGKIASSLAAASEAASSSKQGSAAATALSYTLSRHIHSGLGESIDYTTSDSLAPTQDHLQETVRTAYAAHLRHPPTPLQRSTLAVLQSYADLLHPHVTLTQREQLRSTVSAHLLSHVQKTRRTILKNNERLAKAAAATGSASTKPNGKGKQNDDAMQVDEEDDNEKGDLDDIVRDQGFTRPKILLLLPLRNSALAWVQALSSVSGCVDGILPRTITAATSEELTPSAQRFLRDFTLPEQAVDRLAGADAAMRFPADHIATFRGNIDDSFVLGFKVTRKEWRAYARYYDADIIVASPLGLRLAIEKDDDSDFLSSIEIVVADQLDVMQMQNWEHVKFVFSRLNHIPRKVHESTDFARVRQWYLDGASTFLRQTILLSSLDTPEIRALFTPLRNLAGRRRVLSEDLVLGGGQKRGAKREGTMALVKEGVRQVFVKFDCANAQAEGEIRLTHFTTKTLPMLLKSAIASSKTLIFVPSYFDFVLLVDHLQKREEKGELKFASISEYSNNREIARAREAFFTGKKDFLVVTERFHFYRRYVLRGARTLVFYAPPYHPTYYAEMAQMPFASSASAGESRQQAGAGEAAMDASDVSIQTIFCQYDYLRLEGLLGKKKAAKMCGVATSVGTGVGEDEDEEDGEGSRSRRFGEARSVGRSGGEDEREGALKKTWRFV</sequence>
<comment type="caution">
    <text evidence="11">The sequence shown here is derived from an EMBL/GenBank/DDBJ whole genome shotgun (WGS) entry which is preliminary data.</text>
</comment>
<dbReference type="GO" id="GO:0032040">
    <property type="term" value="C:small-subunit processome"/>
    <property type="evidence" value="ECO:0007669"/>
    <property type="project" value="TreeGrafter"/>
</dbReference>
<evidence type="ECO:0000256" key="3">
    <source>
        <dbReference type="ARBA" id="ARBA00009223"/>
    </source>
</evidence>
<protein>
    <recommendedName>
        <fullName evidence="4 7">U3 small nucleolar RNA-associated protein 25</fullName>
        <shortName evidence="7">U3 snoRNA-associated protein 25</shortName>
    </recommendedName>
</protein>
<name>A0AAN6GWC1_9BASI</name>
<evidence type="ECO:0000256" key="8">
    <source>
        <dbReference type="SAM" id="MobiDB-lite"/>
    </source>
</evidence>
<dbReference type="GO" id="GO:0019843">
    <property type="term" value="F:rRNA binding"/>
    <property type="evidence" value="ECO:0007669"/>
    <property type="project" value="TreeGrafter"/>
</dbReference>
<dbReference type="Proteomes" id="UP001176517">
    <property type="component" value="Unassembled WGS sequence"/>
</dbReference>
<dbReference type="InterPro" id="IPR053939">
    <property type="entry name" value="UTP25_C"/>
</dbReference>
<keyword evidence="12" id="KW-1185">Reference proteome</keyword>
<feature type="compositionally biased region" description="Basic and acidic residues" evidence="8">
    <location>
        <begin position="734"/>
        <end position="743"/>
    </location>
</feature>
<keyword evidence="7" id="KW-0698">rRNA processing</keyword>
<dbReference type="PANTHER" id="PTHR12933:SF0">
    <property type="entry name" value="U3 SMALL NUCLEOLAR RNA-ASSOCIATED PROTEIN 25 HOMOLOG"/>
    <property type="match status" value="1"/>
</dbReference>
<dbReference type="GO" id="GO:0000462">
    <property type="term" value="P:maturation of SSU-rRNA from tricistronic rRNA transcript (SSU-rRNA, 5.8S rRNA, LSU-rRNA)"/>
    <property type="evidence" value="ECO:0007669"/>
    <property type="project" value="TreeGrafter"/>
</dbReference>
<comment type="function">
    <text evidence="1 7">DEAD-box RNA helicase-like protein required for pre-18S rRNA processing, specifically at sites A0, A1, and A2.</text>
</comment>
<reference evidence="11" key="1">
    <citation type="journal article" date="2023" name="PhytoFront">
        <title>Draft Genome Resources of Seven Strains of Tilletia horrida, Causal Agent of Kernel Smut of Rice.</title>
        <authorList>
            <person name="Khanal S."/>
            <person name="Antony Babu S."/>
            <person name="Zhou X.G."/>
        </authorList>
    </citation>
    <scope>NUCLEOTIDE SEQUENCE</scope>
    <source>
        <strain evidence="11">TX6</strain>
    </source>
</reference>
<feature type="region of interest" description="Disordered" evidence="8">
    <location>
        <begin position="721"/>
        <end position="767"/>
    </location>
</feature>
<evidence type="ECO:0000256" key="5">
    <source>
        <dbReference type="ARBA" id="ARBA00023242"/>
    </source>
</evidence>
<evidence type="ECO:0000259" key="9">
    <source>
        <dbReference type="Pfam" id="PF06862"/>
    </source>
</evidence>
<feature type="compositionally biased region" description="Acidic residues" evidence="8">
    <location>
        <begin position="255"/>
        <end position="264"/>
    </location>
</feature>
<dbReference type="InterPro" id="IPR053940">
    <property type="entry name" value="UTP25_NTPase-like"/>
</dbReference>
<dbReference type="Pfam" id="PF22916">
    <property type="entry name" value="UTP25_NTPase-like"/>
    <property type="match status" value="1"/>
</dbReference>
<evidence type="ECO:0000313" key="11">
    <source>
        <dbReference type="EMBL" id="KAK0556294.1"/>
    </source>
</evidence>
<accession>A0AAN6GWC1</accession>
<comment type="subunit">
    <text evidence="7">Component of the ribosomal small subunit (SSU) processome composed of at least 40 protein subunits and snoRNA U3.</text>
</comment>
<feature type="compositionally biased region" description="Low complexity" evidence="8">
    <location>
        <begin position="232"/>
        <end position="243"/>
    </location>
</feature>
<dbReference type="Pfam" id="PF06862">
    <property type="entry name" value="Utp25_C"/>
    <property type="match status" value="1"/>
</dbReference>
<dbReference type="AlphaFoldDB" id="A0AAN6GWC1"/>
<dbReference type="PANTHER" id="PTHR12933">
    <property type="entry name" value="ORF PROTEIN-RELATED"/>
    <property type="match status" value="1"/>
</dbReference>
<keyword evidence="7" id="KW-0690">Ribosome biogenesis</keyword>
<comment type="similarity">
    <text evidence="3 7">Belongs to the UTP25 family.</text>
</comment>
<feature type="region of interest" description="Disordered" evidence="8">
    <location>
        <begin position="232"/>
        <end position="270"/>
    </location>
</feature>
<keyword evidence="6 7" id="KW-0687">Ribonucleoprotein</keyword>
<dbReference type="InterPro" id="IPR010678">
    <property type="entry name" value="UTP25"/>
</dbReference>
<evidence type="ECO:0000256" key="1">
    <source>
        <dbReference type="ARBA" id="ARBA00002883"/>
    </source>
</evidence>
<feature type="region of interest" description="Disordered" evidence="8">
    <location>
        <begin position="62"/>
        <end position="95"/>
    </location>
</feature>
<evidence type="ECO:0000256" key="6">
    <source>
        <dbReference type="ARBA" id="ARBA00023274"/>
    </source>
</evidence>
<dbReference type="EMBL" id="JAPDMZ010000017">
    <property type="protein sequence ID" value="KAK0556294.1"/>
    <property type="molecule type" value="Genomic_DNA"/>
</dbReference>
<evidence type="ECO:0000256" key="2">
    <source>
        <dbReference type="ARBA" id="ARBA00004604"/>
    </source>
</evidence>
<feature type="compositionally biased region" description="Basic and acidic residues" evidence="8">
    <location>
        <begin position="751"/>
        <end position="760"/>
    </location>
</feature>
<evidence type="ECO:0000256" key="7">
    <source>
        <dbReference type="RuleBase" id="RU365070"/>
    </source>
</evidence>
<feature type="domain" description="UTP25 C-terminal" evidence="9">
    <location>
        <begin position="520"/>
        <end position="715"/>
    </location>
</feature>
<proteinExistence type="inferred from homology"/>
<organism evidence="11 12">
    <name type="scientific">Tilletia horrida</name>
    <dbReference type="NCBI Taxonomy" id="155126"/>
    <lineage>
        <taxon>Eukaryota</taxon>
        <taxon>Fungi</taxon>
        <taxon>Dikarya</taxon>
        <taxon>Basidiomycota</taxon>
        <taxon>Ustilaginomycotina</taxon>
        <taxon>Exobasidiomycetes</taxon>
        <taxon>Tilletiales</taxon>
        <taxon>Tilletiaceae</taxon>
        <taxon>Tilletia</taxon>
    </lineage>
</organism>
<feature type="domain" description="UTP25 NTP hydrolase-like" evidence="10">
    <location>
        <begin position="188"/>
        <end position="495"/>
    </location>
</feature>
<keyword evidence="5 7" id="KW-0539">Nucleus</keyword>
<evidence type="ECO:0000256" key="4">
    <source>
        <dbReference type="ARBA" id="ARBA00015422"/>
    </source>
</evidence>
<evidence type="ECO:0000259" key="10">
    <source>
        <dbReference type="Pfam" id="PF22916"/>
    </source>
</evidence>
<dbReference type="GO" id="GO:0034511">
    <property type="term" value="F:U3 snoRNA binding"/>
    <property type="evidence" value="ECO:0007669"/>
    <property type="project" value="InterPro"/>
</dbReference>
<comment type="subcellular location">
    <subcellularLocation>
        <location evidence="2 7">Nucleus</location>
        <location evidence="2 7">Nucleolus</location>
    </subcellularLocation>
</comment>